<reference evidence="2" key="1">
    <citation type="submission" date="2014-12" db="EMBL/GenBank/DDBJ databases">
        <title>Insight into the proteome of Arion vulgaris.</title>
        <authorList>
            <person name="Aradska J."/>
            <person name="Bulat T."/>
            <person name="Smidak R."/>
            <person name="Sarate P."/>
            <person name="Gangsoo J."/>
            <person name="Sialana F."/>
            <person name="Bilban M."/>
            <person name="Lubec G."/>
        </authorList>
    </citation>
    <scope>NUCLEOTIDE SEQUENCE</scope>
    <source>
        <tissue evidence="2">Skin</tissue>
    </source>
</reference>
<evidence type="ECO:0000313" key="1">
    <source>
        <dbReference type="EMBL" id="CEK68085.1"/>
    </source>
</evidence>
<accession>A0A0B6ZJP6</accession>
<evidence type="ECO:0000313" key="2">
    <source>
        <dbReference type="EMBL" id="CEK68086.1"/>
    </source>
</evidence>
<sequence length="56" mass="6137">MAEGEDIRSSMMEEVLEASLPVHVASLAQARKENAAEIVKLQVVLSELEVSKNQNN</sequence>
<name>A0A0B6ZJP6_9EUPU</name>
<dbReference type="AlphaFoldDB" id="A0A0B6ZJP6"/>
<dbReference type="EMBL" id="HACG01021220">
    <property type="protein sequence ID" value="CEK68085.1"/>
    <property type="molecule type" value="Transcribed_RNA"/>
</dbReference>
<proteinExistence type="predicted"/>
<protein>
    <submittedName>
        <fullName evidence="2">Uncharacterized protein</fullName>
    </submittedName>
</protein>
<gene>
    <name evidence="2" type="primary">ORF65010</name>
    <name evidence="1" type="synonym">ORF65007</name>
</gene>
<dbReference type="EMBL" id="HACG01021221">
    <property type="protein sequence ID" value="CEK68086.1"/>
    <property type="molecule type" value="Transcribed_RNA"/>
</dbReference>
<organism evidence="2">
    <name type="scientific">Arion vulgaris</name>
    <dbReference type="NCBI Taxonomy" id="1028688"/>
    <lineage>
        <taxon>Eukaryota</taxon>
        <taxon>Metazoa</taxon>
        <taxon>Spiralia</taxon>
        <taxon>Lophotrochozoa</taxon>
        <taxon>Mollusca</taxon>
        <taxon>Gastropoda</taxon>
        <taxon>Heterobranchia</taxon>
        <taxon>Euthyneura</taxon>
        <taxon>Panpulmonata</taxon>
        <taxon>Eupulmonata</taxon>
        <taxon>Stylommatophora</taxon>
        <taxon>Helicina</taxon>
        <taxon>Arionoidea</taxon>
        <taxon>Arionidae</taxon>
        <taxon>Arion</taxon>
    </lineage>
</organism>